<dbReference type="Proteomes" id="UP000054248">
    <property type="component" value="Unassembled WGS sequence"/>
</dbReference>
<dbReference type="EMBL" id="KN823264">
    <property type="protein sequence ID" value="KIO18742.1"/>
    <property type="molecule type" value="Genomic_DNA"/>
</dbReference>
<name>A0A0C3LB53_9AGAM</name>
<keyword evidence="2" id="KW-1185">Reference proteome</keyword>
<proteinExistence type="predicted"/>
<dbReference type="AlphaFoldDB" id="A0A0C3LB53"/>
<reference evidence="2" key="2">
    <citation type="submission" date="2015-01" db="EMBL/GenBank/DDBJ databases">
        <title>Evolutionary Origins and Diversification of the Mycorrhizal Mutualists.</title>
        <authorList>
            <consortium name="DOE Joint Genome Institute"/>
            <consortium name="Mycorrhizal Genomics Consortium"/>
            <person name="Kohler A."/>
            <person name="Kuo A."/>
            <person name="Nagy L.G."/>
            <person name="Floudas D."/>
            <person name="Copeland A."/>
            <person name="Barry K.W."/>
            <person name="Cichocki N."/>
            <person name="Veneault-Fourrey C."/>
            <person name="LaButti K."/>
            <person name="Lindquist E.A."/>
            <person name="Lipzen A."/>
            <person name="Lundell T."/>
            <person name="Morin E."/>
            <person name="Murat C."/>
            <person name="Riley R."/>
            <person name="Ohm R."/>
            <person name="Sun H."/>
            <person name="Tunlid A."/>
            <person name="Henrissat B."/>
            <person name="Grigoriev I.V."/>
            <person name="Hibbett D.S."/>
            <person name="Martin F."/>
        </authorList>
    </citation>
    <scope>NUCLEOTIDE SEQUENCE [LARGE SCALE GENOMIC DNA]</scope>
    <source>
        <strain evidence="2">MUT 4182</strain>
    </source>
</reference>
<organism evidence="1 2">
    <name type="scientific">Tulasnella calospora MUT 4182</name>
    <dbReference type="NCBI Taxonomy" id="1051891"/>
    <lineage>
        <taxon>Eukaryota</taxon>
        <taxon>Fungi</taxon>
        <taxon>Dikarya</taxon>
        <taxon>Basidiomycota</taxon>
        <taxon>Agaricomycotina</taxon>
        <taxon>Agaricomycetes</taxon>
        <taxon>Cantharellales</taxon>
        <taxon>Tulasnellaceae</taxon>
        <taxon>Tulasnella</taxon>
    </lineage>
</organism>
<evidence type="ECO:0000313" key="2">
    <source>
        <dbReference type="Proteomes" id="UP000054248"/>
    </source>
</evidence>
<reference evidence="1 2" key="1">
    <citation type="submission" date="2014-04" db="EMBL/GenBank/DDBJ databases">
        <authorList>
            <consortium name="DOE Joint Genome Institute"/>
            <person name="Kuo A."/>
            <person name="Girlanda M."/>
            <person name="Perotto S."/>
            <person name="Kohler A."/>
            <person name="Nagy L.G."/>
            <person name="Floudas D."/>
            <person name="Copeland A."/>
            <person name="Barry K.W."/>
            <person name="Cichocki N."/>
            <person name="Veneault-Fourrey C."/>
            <person name="LaButti K."/>
            <person name="Lindquist E.A."/>
            <person name="Lipzen A."/>
            <person name="Lundell T."/>
            <person name="Morin E."/>
            <person name="Murat C."/>
            <person name="Sun H."/>
            <person name="Tunlid A."/>
            <person name="Henrissat B."/>
            <person name="Grigoriev I.V."/>
            <person name="Hibbett D.S."/>
            <person name="Martin F."/>
            <person name="Nordberg H.P."/>
            <person name="Cantor M.N."/>
            <person name="Hua S.X."/>
        </authorList>
    </citation>
    <scope>NUCLEOTIDE SEQUENCE [LARGE SCALE GENOMIC DNA]</scope>
    <source>
        <strain evidence="1 2">MUT 4182</strain>
    </source>
</reference>
<gene>
    <name evidence="1" type="ORF">M407DRAFT_31605</name>
</gene>
<protein>
    <submittedName>
        <fullName evidence="1">Uncharacterized protein</fullName>
    </submittedName>
</protein>
<dbReference type="HOGENOM" id="CLU_3070419_0_0_1"/>
<sequence>MAAVPRFLAPGYSRLDLKSPDKITIDVSSDPTRVPRTDRIWEGSSTIHTAVEN</sequence>
<accession>A0A0C3LB53</accession>
<evidence type="ECO:0000313" key="1">
    <source>
        <dbReference type="EMBL" id="KIO18742.1"/>
    </source>
</evidence>